<name>A0AA91I500_9GAMM</name>
<dbReference type="PANTHER" id="PTHR30097">
    <property type="entry name" value="CATION EFFLUX SYSTEM PROTEIN CUSB"/>
    <property type="match status" value="1"/>
</dbReference>
<evidence type="ECO:0000256" key="1">
    <source>
        <dbReference type="ARBA" id="ARBA00022448"/>
    </source>
</evidence>
<comment type="caution">
    <text evidence="4">The sequence shown here is derived from an EMBL/GenBank/DDBJ whole genome shotgun (WGS) entry which is preliminary data.</text>
</comment>
<dbReference type="AlphaFoldDB" id="A0AA91I500"/>
<dbReference type="GO" id="GO:0015679">
    <property type="term" value="P:plasma membrane copper ion transport"/>
    <property type="evidence" value="ECO:0007669"/>
    <property type="project" value="TreeGrafter"/>
</dbReference>
<sequence>MRSAYALACLLGSFSLLAAATATDGDDAPAPAKSVPVSEPARPQGDTLELDAAGQALAGIRSEPLRAARRQPETTAYGTVLNPEPLLAVRQQFLAASAQQAGARSRFSEAEHNLNRTRDLHRQDIVSTRRLQEQQAIRDADQANLAANSYQQQLIVANSRLTWGDALTEWFTRPEHKTAAELLEHRAQLLQITLPAGTRLEPGTVRIQADPAGQRQTALGADLVSAAPQADPVTLGQRYFFKCSQCRWPLGTHITVWLPSGPAGESGVDVPQSALVWHMGQAWVFVKTDATHFSRRPLAAYSANGAHYFVGEGLHPGEEIVTAGAQTLLSQMLKAQIPEEDDD</sequence>
<proteinExistence type="predicted"/>
<keyword evidence="3" id="KW-0732">Signal</keyword>
<evidence type="ECO:0008006" key="6">
    <source>
        <dbReference type="Google" id="ProtNLM"/>
    </source>
</evidence>
<evidence type="ECO:0000256" key="2">
    <source>
        <dbReference type="SAM" id="MobiDB-lite"/>
    </source>
</evidence>
<evidence type="ECO:0000313" key="4">
    <source>
        <dbReference type="EMBL" id="OAI25483.1"/>
    </source>
</evidence>
<evidence type="ECO:0000313" key="5">
    <source>
        <dbReference type="Proteomes" id="UP000077734"/>
    </source>
</evidence>
<feature type="region of interest" description="Disordered" evidence="2">
    <location>
        <begin position="25"/>
        <end position="45"/>
    </location>
</feature>
<dbReference type="Proteomes" id="UP000077734">
    <property type="component" value="Unassembled WGS sequence"/>
</dbReference>
<keyword evidence="5" id="KW-1185">Reference proteome</keyword>
<dbReference type="PANTHER" id="PTHR30097:SF4">
    <property type="entry name" value="SLR6042 PROTEIN"/>
    <property type="match status" value="1"/>
</dbReference>
<dbReference type="GO" id="GO:0060003">
    <property type="term" value="P:copper ion export"/>
    <property type="evidence" value="ECO:0007669"/>
    <property type="project" value="TreeGrafter"/>
</dbReference>
<gene>
    <name evidence="4" type="ORF">A1356_13540</name>
</gene>
<dbReference type="Gene3D" id="2.40.420.20">
    <property type="match status" value="1"/>
</dbReference>
<evidence type="ECO:0000256" key="3">
    <source>
        <dbReference type="SAM" id="SignalP"/>
    </source>
</evidence>
<feature type="chain" id="PRO_5041675728" description="Multidrug transporter" evidence="3">
    <location>
        <begin position="19"/>
        <end position="343"/>
    </location>
</feature>
<protein>
    <recommendedName>
        <fullName evidence="6">Multidrug transporter</fullName>
    </recommendedName>
</protein>
<keyword evidence="1" id="KW-0813">Transport</keyword>
<dbReference type="EMBL" id="LUUL01000081">
    <property type="protein sequence ID" value="OAI25483.1"/>
    <property type="molecule type" value="Genomic_DNA"/>
</dbReference>
<reference evidence="4 5" key="1">
    <citation type="submission" date="2016-03" db="EMBL/GenBank/DDBJ databases">
        <authorList>
            <person name="Heylen K."/>
            <person name="De Vos P."/>
            <person name="Vekeman B."/>
        </authorList>
    </citation>
    <scope>NUCLEOTIDE SEQUENCE [LARGE SCALE GENOMIC DNA]</scope>
    <source>
        <strain evidence="4 5">R-49807</strain>
    </source>
</reference>
<organism evidence="4 5">
    <name type="scientific">Methylomonas koyamae</name>
    <dbReference type="NCBI Taxonomy" id="702114"/>
    <lineage>
        <taxon>Bacteria</taxon>
        <taxon>Pseudomonadati</taxon>
        <taxon>Pseudomonadota</taxon>
        <taxon>Gammaproteobacteria</taxon>
        <taxon>Methylococcales</taxon>
        <taxon>Methylococcaceae</taxon>
        <taxon>Methylomonas</taxon>
    </lineage>
</organism>
<accession>A0AA91I500</accession>
<dbReference type="GO" id="GO:0030313">
    <property type="term" value="C:cell envelope"/>
    <property type="evidence" value="ECO:0007669"/>
    <property type="project" value="TreeGrafter"/>
</dbReference>
<feature type="signal peptide" evidence="3">
    <location>
        <begin position="1"/>
        <end position="18"/>
    </location>
</feature>
<dbReference type="InterPro" id="IPR051909">
    <property type="entry name" value="MFP_Cation_Efflux"/>
</dbReference>